<dbReference type="GO" id="GO:0000976">
    <property type="term" value="F:transcription cis-regulatory region binding"/>
    <property type="evidence" value="ECO:0007669"/>
    <property type="project" value="TreeGrafter"/>
</dbReference>
<dbReference type="GO" id="GO:0045892">
    <property type="term" value="P:negative regulation of DNA-templated transcription"/>
    <property type="evidence" value="ECO:0007669"/>
    <property type="project" value="InterPro"/>
</dbReference>
<dbReference type="Pfam" id="PF00440">
    <property type="entry name" value="TetR_N"/>
    <property type="match status" value="1"/>
</dbReference>
<dbReference type="Proteomes" id="UP000078272">
    <property type="component" value="Unassembled WGS sequence"/>
</dbReference>
<dbReference type="Gene3D" id="1.10.357.10">
    <property type="entry name" value="Tetracycline Repressor, domain 2"/>
    <property type="match status" value="1"/>
</dbReference>
<organism evidence="4">
    <name type="scientific">Aureimonas ureilytica</name>
    <dbReference type="NCBI Taxonomy" id="401562"/>
    <lineage>
        <taxon>Bacteria</taxon>
        <taxon>Pseudomonadati</taxon>
        <taxon>Pseudomonadota</taxon>
        <taxon>Alphaproteobacteria</taxon>
        <taxon>Hyphomicrobiales</taxon>
        <taxon>Aurantimonadaceae</taxon>
        <taxon>Aureimonas</taxon>
    </lineage>
</organism>
<accession>A0A175RD05</accession>
<dbReference type="Gene3D" id="1.10.10.60">
    <property type="entry name" value="Homeodomain-like"/>
    <property type="match status" value="1"/>
</dbReference>
<dbReference type="EMBL" id="LDPZ01000003">
    <property type="protein sequence ID" value="KTQ98467.1"/>
    <property type="molecule type" value="Genomic_DNA"/>
</dbReference>
<evidence type="ECO:0000256" key="2">
    <source>
        <dbReference type="PROSITE-ProRule" id="PRU00335"/>
    </source>
</evidence>
<dbReference type="PANTHER" id="PTHR30055:SF196">
    <property type="entry name" value="HTH-TYPE TRANSCRIPTIONAL REGULATOR RUTR"/>
    <property type="match status" value="1"/>
</dbReference>
<keyword evidence="1 2" id="KW-0238">DNA-binding</keyword>
<dbReference type="InterPro" id="IPR009057">
    <property type="entry name" value="Homeodomain-like_sf"/>
</dbReference>
<evidence type="ECO:0000313" key="4">
    <source>
        <dbReference type="EMBL" id="KTQ98467.1"/>
    </source>
</evidence>
<dbReference type="InterPro" id="IPR013573">
    <property type="entry name" value="Tscrpt_reg_YcdC_C"/>
</dbReference>
<dbReference type="PRINTS" id="PR00455">
    <property type="entry name" value="HTHTETR"/>
</dbReference>
<name>A0A175RD05_9HYPH</name>
<proteinExistence type="predicted"/>
<dbReference type="InterPro" id="IPR050109">
    <property type="entry name" value="HTH-type_TetR-like_transc_reg"/>
</dbReference>
<dbReference type="Pfam" id="PF08362">
    <property type="entry name" value="TetR_C_3"/>
    <property type="match status" value="1"/>
</dbReference>
<dbReference type="InterPro" id="IPR036271">
    <property type="entry name" value="Tet_transcr_reg_TetR-rel_C_sf"/>
</dbReference>
<comment type="caution">
    <text evidence="4">The sequence shown here is derived from an EMBL/GenBank/DDBJ whole genome shotgun (WGS) entry which is preliminary data.</text>
</comment>
<gene>
    <name evidence="4" type="ORF">NS226_01050</name>
</gene>
<dbReference type="SUPFAM" id="SSF48498">
    <property type="entry name" value="Tetracyclin repressor-like, C-terminal domain"/>
    <property type="match status" value="1"/>
</dbReference>
<dbReference type="RefSeq" id="WP_058633404.1">
    <property type="nucleotide sequence ID" value="NZ_LDPZ01000003.1"/>
</dbReference>
<dbReference type="PANTHER" id="PTHR30055">
    <property type="entry name" value="HTH-TYPE TRANSCRIPTIONAL REGULATOR RUTR"/>
    <property type="match status" value="1"/>
</dbReference>
<sequence>MKTEASSSGETGARAQTRIQAANRETILQAALPIFAAYGFRGSTIDQIAQRAGMSKPNLLYYFRRKEDIYEAVLQRTLTQWLSPLRTLERDGDPETELRAYIEDKLRMSFEQPEASRLFANEILNGAPVLRAFLQTELRVLVEAKAAVIRHWIDTGRLAPVDPVHLIFVIWATTQHYADFAVQIDAVLGDRSKSPDFLAETTQAVLGIILGGVRHSADAASERAIANAPEG</sequence>
<dbReference type="STRING" id="401562.NS365_10750"/>
<feature type="domain" description="HTH tetR-type" evidence="3">
    <location>
        <begin position="21"/>
        <end position="81"/>
    </location>
</feature>
<protein>
    <submittedName>
        <fullName evidence="4">TetR family transcriptional regulator</fullName>
    </submittedName>
</protein>
<dbReference type="OrthoDB" id="2356263at2"/>
<dbReference type="GO" id="GO:0003700">
    <property type="term" value="F:DNA-binding transcription factor activity"/>
    <property type="evidence" value="ECO:0007669"/>
    <property type="project" value="TreeGrafter"/>
</dbReference>
<dbReference type="PROSITE" id="PS50977">
    <property type="entry name" value="HTH_TETR_2"/>
    <property type="match status" value="1"/>
</dbReference>
<evidence type="ECO:0000259" key="3">
    <source>
        <dbReference type="PROSITE" id="PS50977"/>
    </source>
</evidence>
<dbReference type="SUPFAM" id="SSF46689">
    <property type="entry name" value="Homeodomain-like"/>
    <property type="match status" value="1"/>
</dbReference>
<dbReference type="InterPro" id="IPR001647">
    <property type="entry name" value="HTH_TetR"/>
</dbReference>
<dbReference type="AlphaFoldDB" id="A0A175RD05"/>
<reference evidence="4" key="1">
    <citation type="journal article" date="2016" name="Front. Microbiol.">
        <title>Genomic Resource of Rice Seed Associated Bacteria.</title>
        <authorList>
            <person name="Midha S."/>
            <person name="Bansal K."/>
            <person name="Sharma S."/>
            <person name="Kumar N."/>
            <person name="Patil P.P."/>
            <person name="Chaudhry V."/>
            <person name="Patil P.B."/>
        </authorList>
    </citation>
    <scope>NUCLEOTIDE SEQUENCE [LARGE SCALE GENOMIC DNA]</scope>
    <source>
        <strain evidence="4">NS226</strain>
    </source>
</reference>
<dbReference type="PATRIC" id="fig|401562.3.peg.2561"/>
<evidence type="ECO:0000256" key="1">
    <source>
        <dbReference type="ARBA" id="ARBA00023125"/>
    </source>
</evidence>
<feature type="DNA-binding region" description="H-T-H motif" evidence="2">
    <location>
        <begin position="44"/>
        <end position="63"/>
    </location>
</feature>